<proteinExistence type="predicted"/>
<evidence type="ECO:0000313" key="2">
    <source>
        <dbReference type="Proteomes" id="UP000501421"/>
    </source>
</evidence>
<reference evidence="2" key="1">
    <citation type="journal article" date="2020" name="Microbiol. Resour. Announc.">
        <title>Complete Genome Sequence of Geobacillus sp. Strain E55-1, Isolated from Mine Geyser in Japan.</title>
        <authorList>
            <person name="Miyazaki K."/>
            <person name="Hase E."/>
            <person name="Tokito N."/>
        </authorList>
    </citation>
    <scope>NUCLEOTIDE SEQUENCE [LARGE SCALE GENOMIC DNA]</scope>
    <source>
        <strain evidence="2">E55-1</strain>
    </source>
</reference>
<protein>
    <submittedName>
        <fullName evidence="1">Uncharacterized protein</fullName>
    </submittedName>
</protein>
<dbReference type="Proteomes" id="UP000501421">
    <property type="component" value="Chromosome"/>
</dbReference>
<sequence>MMAMDREWVRLTKKAKQLAGTPVDHPEVEALMEQYMNATLTFVGPDTMQMLGRLEQVEEMVREAETCNWMPSPFTKEEEQWLHQAMEHYMVKKGLIE</sequence>
<evidence type="ECO:0000313" key="1">
    <source>
        <dbReference type="EMBL" id="BBW96176.1"/>
    </source>
</evidence>
<organism evidence="1 2">
    <name type="scientific">Geobacillus subterraneus</name>
    <dbReference type="NCBI Taxonomy" id="129338"/>
    <lineage>
        <taxon>Bacteria</taxon>
        <taxon>Bacillati</taxon>
        <taxon>Bacillota</taxon>
        <taxon>Bacilli</taxon>
        <taxon>Bacillales</taxon>
        <taxon>Anoxybacillaceae</taxon>
        <taxon>Geobacillus</taxon>
    </lineage>
</organism>
<dbReference type="EMBL" id="AP022557">
    <property type="protein sequence ID" value="BBW96176.1"/>
    <property type="molecule type" value="Genomic_DNA"/>
</dbReference>
<gene>
    <name evidence="1" type="ORF">GsuE55_10090</name>
</gene>
<dbReference type="AlphaFoldDB" id="A0A679FR18"/>
<keyword evidence="2" id="KW-1185">Reference proteome</keyword>
<name>A0A679FR18_9BACL</name>
<accession>A0A679FR18</accession>